<reference evidence="2 3" key="1">
    <citation type="submission" date="2015-05" db="EMBL/GenBank/DDBJ databases">
        <title>Draft genome sequence of the bacterium Gordonia jacobaea a new member of the Gordonia genus.</title>
        <authorList>
            <person name="Jimenez-Galisteo G."/>
            <person name="Dominguez A."/>
            <person name="Munoz E."/>
            <person name="Vinas M."/>
        </authorList>
    </citation>
    <scope>NUCLEOTIDE SEQUENCE [LARGE SCALE GENOMIC DNA]</scope>
    <source>
        <strain evidence="3">mv1</strain>
    </source>
</reference>
<dbReference type="Pfam" id="PF00583">
    <property type="entry name" value="Acetyltransf_1"/>
    <property type="match status" value="1"/>
</dbReference>
<evidence type="ECO:0000259" key="1">
    <source>
        <dbReference type="PROSITE" id="PS51186"/>
    </source>
</evidence>
<dbReference type="EMBL" id="LDTZ01000025">
    <property type="protein sequence ID" value="KNA89416.1"/>
    <property type="molecule type" value="Genomic_DNA"/>
</dbReference>
<feature type="domain" description="N-acetyltransferase" evidence="1">
    <location>
        <begin position="10"/>
        <end position="156"/>
    </location>
</feature>
<dbReference type="Proteomes" id="UP000037247">
    <property type="component" value="Unassembled WGS sequence"/>
</dbReference>
<name>A0ABR5I6W5_9ACTN</name>
<sequence>MSEQIPAAQWHTRTETPADVPTVREITLAAFPTAEEAEILDGLRRDPAWIDGLSIVVTDESGRVVGHGVATRGFVDDSPVLGLGPVSVLPQFQNRGAGSAVNRALLEAARQIGEPHVVVLGHADYYPRFGFERASTHGITVPFDAPDDAVMAMTLDEGKPLPPGVMHYAAPFGV</sequence>
<evidence type="ECO:0000313" key="3">
    <source>
        <dbReference type="Proteomes" id="UP000037247"/>
    </source>
</evidence>
<organism evidence="2 3">
    <name type="scientific">Gordonia jacobaea</name>
    <dbReference type="NCBI Taxonomy" id="122202"/>
    <lineage>
        <taxon>Bacteria</taxon>
        <taxon>Bacillati</taxon>
        <taxon>Actinomycetota</taxon>
        <taxon>Actinomycetes</taxon>
        <taxon>Mycobacteriales</taxon>
        <taxon>Gordoniaceae</taxon>
        <taxon>Gordonia</taxon>
    </lineage>
</organism>
<dbReference type="Gene3D" id="3.40.630.30">
    <property type="match status" value="1"/>
</dbReference>
<dbReference type="InterPro" id="IPR016181">
    <property type="entry name" value="Acyl_CoA_acyltransferase"/>
</dbReference>
<accession>A0ABR5I6W5</accession>
<dbReference type="PROSITE" id="PS51186">
    <property type="entry name" value="GNAT"/>
    <property type="match status" value="1"/>
</dbReference>
<comment type="caution">
    <text evidence="2">The sequence shown here is derived from an EMBL/GenBank/DDBJ whole genome shotgun (WGS) entry which is preliminary data.</text>
</comment>
<dbReference type="RefSeq" id="WP_049700878.1">
    <property type="nucleotide sequence ID" value="NZ_JAQDQF010000001.1"/>
</dbReference>
<dbReference type="CDD" id="cd04301">
    <property type="entry name" value="NAT_SF"/>
    <property type="match status" value="1"/>
</dbReference>
<gene>
    <name evidence="2" type="ORF">ABW18_20645</name>
</gene>
<dbReference type="InterPro" id="IPR000182">
    <property type="entry name" value="GNAT_dom"/>
</dbReference>
<keyword evidence="3" id="KW-1185">Reference proteome</keyword>
<protein>
    <submittedName>
        <fullName evidence="2">Acetyltransferase</fullName>
    </submittedName>
</protein>
<evidence type="ECO:0000313" key="2">
    <source>
        <dbReference type="EMBL" id="KNA89416.1"/>
    </source>
</evidence>
<proteinExistence type="predicted"/>
<dbReference type="SUPFAM" id="SSF55729">
    <property type="entry name" value="Acyl-CoA N-acyltransferases (Nat)"/>
    <property type="match status" value="1"/>
</dbReference>